<gene>
    <name evidence="1" type="ORF">F5876DRAFT_71129</name>
</gene>
<evidence type="ECO:0000313" key="2">
    <source>
        <dbReference type="Proteomes" id="UP001163835"/>
    </source>
</evidence>
<keyword evidence="2" id="KW-1185">Reference proteome</keyword>
<name>A0ACC1TH19_9AGAR</name>
<dbReference type="EMBL" id="MU796687">
    <property type="protein sequence ID" value="KAJ3803835.1"/>
    <property type="molecule type" value="Genomic_DNA"/>
</dbReference>
<dbReference type="Proteomes" id="UP001163835">
    <property type="component" value="Unassembled WGS sequence"/>
</dbReference>
<protein>
    <submittedName>
        <fullName evidence="1">Uncharacterized protein</fullName>
    </submittedName>
</protein>
<accession>A0ACC1TH19</accession>
<reference evidence="1" key="1">
    <citation type="submission" date="2022-09" db="EMBL/GenBank/DDBJ databases">
        <title>A Global Phylogenomic Analysis of the Shiitake Genus Lentinula.</title>
        <authorList>
            <consortium name="DOE Joint Genome Institute"/>
            <person name="Sierra-Patev S."/>
            <person name="Min B."/>
            <person name="Naranjo-Ortiz M."/>
            <person name="Looney B."/>
            <person name="Konkel Z."/>
            <person name="Slot J.C."/>
            <person name="Sakamoto Y."/>
            <person name="Steenwyk J.L."/>
            <person name="Rokas A."/>
            <person name="Carro J."/>
            <person name="Camarero S."/>
            <person name="Ferreira P."/>
            <person name="Molpeceres G."/>
            <person name="Ruiz-Duenas F.J."/>
            <person name="Serrano A."/>
            <person name="Henrissat B."/>
            <person name="Drula E."/>
            <person name="Hughes K.W."/>
            <person name="Mata J.L."/>
            <person name="Ishikawa N.K."/>
            <person name="Vargas-Isla R."/>
            <person name="Ushijima S."/>
            <person name="Smith C.A."/>
            <person name="Ahrendt S."/>
            <person name="Andreopoulos W."/>
            <person name="He G."/>
            <person name="Labutti K."/>
            <person name="Lipzen A."/>
            <person name="Ng V."/>
            <person name="Riley R."/>
            <person name="Sandor L."/>
            <person name="Barry K."/>
            <person name="Martinez A.T."/>
            <person name="Xiao Y."/>
            <person name="Gibbons J.G."/>
            <person name="Terashima K."/>
            <person name="Grigoriev I.V."/>
            <person name="Hibbett D.S."/>
        </authorList>
    </citation>
    <scope>NUCLEOTIDE SEQUENCE</scope>
    <source>
        <strain evidence="1">TMI1499</strain>
    </source>
</reference>
<evidence type="ECO:0000313" key="1">
    <source>
        <dbReference type="EMBL" id="KAJ3803835.1"/>
    </source>
</evidence>
<comment type="caution">
    <text evidence="1">The sequence shown here is derived from an EMBL/GenBank/DDBJ whole genome shotgun (WGS) entry which is preliminary data.</text>
</comment>
<proteinExistence type="predicted"/>
<sequence>MSAKYTMGGGRPPPLPDPTPQSVNVRPRTPDNPPSLLGKRHESSNTPNKGQITISRPKSPILHLLKKRKGIRPMVESDVGEDDFTDAEEGEIEDVPPQTLNPKPNPLPETASLTETFSYALDLIMHAIGKEQMIEWSDQLSYKAMTVTDVLLTCTPGQHTPKHYLKATENRNEVTIVRELQRLSRRLDSMVAQQHNLTSPTLEPASTNTKQGLTGITSVHASGPVYSPKFRKPPPMLPLSRTREPESPLDRNHPARLIISLRCDAPQKSFVPRIAVSEINKRLSNAVDLAPNTEKIRVTSANRNYKGSIILTTLENQRGDQLSPLVPHFLDILTDEPLSKVRISTDEPRVRIQVNGAPTGREEGQMFTPDDLNVFLLADNPVFRTVRLAELPYWMRAPENLKETDYSSFVLSFHTREDAEKVFAKGRSKDKEVCWWQQEDHSTGTRWVEYSL</sequence>
<organism evidence="1 2">
    <name type="scientific">Lentinula aff. lateritia</name>
    <dbReference type="NCBI Taxonomy" id="2804960"/>
    <lineage>
        <taxon>Eukaryota</taxon>
        <taxon>Fungi</taxon>
        <taxon>Dikarya</taxon>
        <taxon>Basidiomycota</taxon>
        <taxon>Agaricomycotina</taxon>
        <taxon>Agaricomycetes</taxon>
        <taxon>Agaricomycetidae</taxon>
        <taxon>Agaricales</taxon>
        <taxon>Marasmiineae</taxon>
        <taxon>Omphalotaceae</taxon>
        <taxon>Lentinula</taxon>
    </lineage>
</organism>